<reference evidence="1 2" key="1">
    <citation type="submission" date="2023-07" db="EMBL/GenBank/DDBJ databases">
        <title>Comparative genomics of wheat-associated soil bacteria to identify genetic determinants of phenazine resistance.</title>
        <authorList>
            <person name="Mouncey N."/>
        </authorList>
    </citation>
    <scope>NUCLEOTIDE SEQUENCE [LARGE SCALE GENOMIC DNA]</scope>
    <source>
        <strain evidence="1 2">W4I19-2</strain>
    </source>
</reference>
<keyword evidence="2" id="KW-1185">Reference proteome</keyword>
<dbReference type="EMBL" id="JAUSYA010000001">
    <property type="protein sequence ID" value="MDQ0688621.1"/>
    <property type="molecule type" value="Genomic_DNA"/>
</dbReference>
<comment type="caution">
    <text evidence="1">The sequence shown here is derived from an EMBL/GenBank/DDBJ whole genome shotgun (WGS) entry which is preliminary data.</text>
</comment>
<proteinExistence type="predicted"/>
<dbReference type="Proteomes" id="UP001243364">
    <property type="component" value="Unassembled WGS sequence"/>
</dbReference>
<name>A0ABU0QE15_STRAH</name>
<protein>
    <submittedName>
        <fullName evidence="1">Uncharacterized protein</fullName>
    </submittedName>
</protein>
<accession>A0ABU0QE15</accession>
<sequence>MSAATLMEADADIDHRGTTFTPDLISDLLWALDDPATRRPRIGAADLEEACFEGDAMCGSASSGGTAWFKSASFAGDAWFDSASFEGGAGFESASFAGTCIEMASRLTEPILLGLAVLAVRNRVKR</sequence>
<evidence type="ECO:0000313" key="2">
    <source>
        <dbReference type="Proteomes" id="UP001243364"/>
    </source>
</evidence>
<gene>
    <name evidence="1" type="ORF">QFZ56_007584</name>
</gene>
<evidence type="ECO:0000313" key="1">
    <source>
        <dbReference type="EMBL" id="MDQ0688621.1"/>
    </source>
</evidence>
<dbReference type="RefSeq" id="WP_307049303.1">
    <property type="nucleotide sequence ID" value="NZ_JAUSYA010000001.1"/>
</dbReference>
<organism evidence="1 2">
    <name type="scientific">Streptomyces achromogenes</name>
    <dbReference type="NCBI Taxonomy" id="67255"/>
    <lineage>
        <taxon>Bacteria</taxon>
        <taxon>Bacillati</taxon>
        <taxon>Actinomycetota</taxon>
        <taxon>Actinomycetes</taxon>
        <taxon>Kitasatosporales</taxon>
        <taxon>Streptomycetaceae</taxon>
        <taxon>Streptomyces</taxon>
    </lineage>
</organism>